<dbReference type="GeneID" id="97995723"/>
<dbReference type="AlphaFoldDB" id="A0A3E2B2L9"/>
<comment type="caution">
    <text evidence="2">The sequence shown here is derived from an EMBL/GenBank/DDBJ whole genome shotgun (WGS) entry which is preliminary data.</text>
</comment>
<evidence type="ECO:0000256" key="1">
    <source>
        <dbReference type="SAM" id="Phobius"/>
    </source>
</evidence>
<protein>
    <recommendedName>
        <fullName evidence="4">DUF1700 domain-containing protein</fullName>
    </recommendedName>
</protein>
<evidence type="ECO:0000313" key="3">
    <source>
        <dbReference type="Proteomes" id="UP000260649"/>
    </source>
</evidence>
<dbReference type="Proteomes" id="UP000260649">
    <property type="component" value="Unassembled WGS sequence"/>
</dbReference>
<organism evidence="2 3">
    <name type="scientific">Evtepia gabavorous</name>
    <dbReference type="NCBI Taxonomy" id="2211183"/>
    <lineage>
        <taxon>Bacteria</taxon>
        <taxon>Bacillati</taxon>
        <taxon>Bacillota</taxon>
        <taxon>Clostridia</taxon>
        <taxon>Eubacteriales</taxon>
        <taxon>Evtepia</taxon>
    </lineage>
</organism>
<evidence type="ECO:0000313" key="2">
    <source>
        <dbReference type="EMBL" id="RFT06288.1"/>
    </source>
</evidence>
<keyword evidence="1" id="KW-0472">Membrane</keyword>
<evidence type="ECO:0008006" key="4">
    <source>
        <dbReference type="Google" id="ProtNLM"/>
    </source>
</evidence>
<reference evidence="2 3" key="1">
    <citation type="submission" date="2018-07" db="EMBL/GenBank/DDBJ databases">
        <title>GABA Modulating Bacteria of the Human Gut Microbiota.</title>
        <authorList>
            <person name="Strandwitz P."/>
            <person name="Kim K.H."/>
            <person name="Terekhova D."/>
            <person name="Liu J.K."/>
            <person name="Sharma A."/>
            <person name="Levering J."/>
            <person name="Mcdonald D."/>
            <person name="Dietrich D."/>
            <person name="Ramadhar T.R."/>
            <person name="Lekbua A."/>
            <person name="Mroue N."/>
            <person name="Liston C."/>
            <person name="Stewart E.J."/>
            <person name="Dubin M.J."/>
            <person name="Zengler K."/>
            <person name="Knight R."/>
            <person name="Gilbert J.A."/>
            <person name="Clardy J."/>
            <person name="Lewis K."/>
        </authorList>
    </citation>
    <scope>NUCLEOTIDE SEQUENCE [LARGE SCALE GENOMIC DNA]</scope>
    <source>
        <strain evidence="2 3">KLE1738</strain>
    </source>
</reference>
<sequence length="149" mass="17055">MMLANDLKTYYDEVRRYLDCPKDEQDRLLLSVNKQVIELQVDNPNLDYDGIVEFLGEPESLAASLMERLSPDVVQKFKKKKRRLRLSIIACVAVVVVALSTLVIYTSTIQSGVKISEKNTIVIDKDNVPPDIEDAKSYIENYYNQKEIP</sequence>
<dbReference type="RefSeq" id="WP_117142416.1">
    <property type="nucleotide sequence ID" value="NZ_DBFAHO010000006.1"/>
</dbReference>
<name>A0A3E2B2L9_9FIRM</name>
<keyword evidence="3" id="KW-1185">Reference proteome</keyword>
<keyword evidence="1" id="KW-0812">Transmembrane</keyword>
<keyword evidence="1" id="KW-1133">Transmembrane helix</keyword>
<feature type="transmembrane region" description="Helical" evidence="1">
    <location>
        <begin position="86"/>
        <end position="105"/>
    </location>
</feature>
<dbReference type="EMBL" id="QQRQ01000013">
    <property type="protein sequence ID" value="RFT06288.1"/>
    <property type="molecule type" value="Genomic_DNA"/>
</dbReference>
<proteinExistence type="predicted"/>
<accession>A0A3E2B2L9</accession>
<gene>
    <name evidence="2" type="ORF">DV520_08270</name>
</gene>
<dbReference type="OrthoDB" id="2048884at2"/>